<evidence type="ECO:0000256" key="2">
    <source>
        <dbReference type="SAM" id="Phobius"/>
    </source>
</evidence>
<protein>
    <submittedName>
        <fullName evidence="4">Glycosyl hydrolase family protein</fullName>
    </submittedName>
</protein>
<organism evidence="4 5">
    <name type="scientific">Candidatus Adlerbacteria bacterium GW2011_GWA1_54_10</name>
    <dbReference type="NCBI Taxonomy" id="1618605"/>
    <lineage>
        <taxon>Bacteria</taxon>
        <taxon>Candidatus Adleribacteriota</taxon>
    </lineage>
</organism>
<keyword evidence="2" id="KW-0812">Transmembrane</keyword>
<reference evidence="4 5" key="1">
    <citation type="journal article" date="2015" name="Nature">
        <title>rRNA introns, odd ribosomes, and small enigmatic genomes across a large radiation of phyla.</title>
        <authorList>
            <person name="Brown C.T."/>
            <person name="Hug L.A."/>
            <person name="Thomas B.C."/>
            <person name="Sharon I."/>
            <person name="Castelle C.J."/>
            <person name="Singh A."/>
            <person name="Wilkins M.J."/>
            <person name="Williams K.H."/>
            <person name="Banfield J.F."/>
        </authorList>
    </citation>
    <scope>NUCLEOTIDE SEQUENCE [LARGE SCALE GENOMIC DNA]</scope>
</reference>
<dbReference type="SUPFAM" id="SSF54523">
    <property type="entry name" value="Pili subunits"/>
    <property type="match status" value="1"/>
</dbReference>
<feature type="domain" description="Bacterial Ig-like" evidence="3">
    <location>
        <begin position="277"/>
        <end position="353"/>
    </location>
</feature>
<feature type="transmembrane region" description="Helical" evidence="2">
    <location>
        <begin position="21"/>
        <end position="42"/>
    </location>
</feature>
<dbReference type="Proteomes" id="UP000034740">
    <property type="component" value="Unassembled WGS sequence"/>
</dbReference>
<dbReference type="Gene3D" id="3.30.700.10">
    <property type="entry name" value="Glycoprotein, Type 4 Pilin"/>
    <property type="match status" value="1"/>
</dbReference>
<dbReference type="InterPro" id="IPR012902">
    <property type="entry name" value="N_methyl_site"/>
</dbReference>
<dbReference type="PANTHER" id="PTHR34677">
    <property type="match status" value="1"/>
</dbReference>
<dbReference type="AlphaFoldDB" id="A0A0G1XWG6"/>
<dbReference type="GO" id="GO:0015627">
    <property type="term" value="C:type II protein secretion system complex"/>
    <property type="evidence" value="ECO:0007669"/>
    <property type="project" value="InterPro"/>
</dbReference>
<dbReference type="PRINTS" id="PR00813">
    <property type="entry name" value="BCTERIALGSPG"/>
</dbReference>
<accession>A0A0G1XWG6</accession>
<dbReference type="PROSITE" id="PS00409">
    <property type="entry name" value="PROKAR_NTER_METHYL"/>
    <property type="match status" value="1"/>
</dbReference>
<name>A0A0G1XWG6_9BACT</name>
<gene>
    <name evidence="4" type="ORF">UY83_C0006G0020</name>
</gene>
<dbReference type="PANTHER" id="PTHR34677:SF3">
    <property type="entry name" value="BACTERIAL IG-LIKE DOMAIN-CONTAINING PROTEIN"/>
    <property type="match status" value="1"/>
</dbReference>
<keyword evidence="1" id="KW-0488">Methylation</keyword>
<evidence type="ECO:0000313" key="5">
    <source>
        <dbReference type="Proteomes" id="UP000034740"/>
    </source>
</evidence>
<comment type="caution">
    <text evidence="4">The sequence shown here is derived from an EMBL/GenBank/DDBJ whole genome shotgun (WGS) entry which is preliminary data.</text>
</comment>
<evidence type="ECO:0000259" key="3">
    <source>
        <dbReference type="Pfam" id="PF19078"/>
    </source>
</evidence>
<dbReference type="GO" id="GO:0015628">
    <property type="term" value="P:protein secretion by the type II secretion system"/>
    <property type="evidence" value="ECO:0007669"/>
    <property type="project" value="InterPro"/>
</dbReference>
<proteinExistence type="predicted"/>
<keyword evidence="4" id="KW-0378">Hydrolase</keyword>
<evidence type="ECO:0000313" key="4">
    <source>
        <dbReference type="EMBL" id="KKW35543.1"/>
    </source>
</evidence>
<dbReference type="Pfam" id="PF19078">
    <property type="entry name" value="Big_12"/>
    <property type="match status" value="1"/>
</dbReference>
<dbReference type="Pfam" id="PF07963">
    <property type="entry name" value="N_methyl"/>
    <property type="match status" value="1"/>
</dbReference>
<dbReference type="GO" id="GO:0016787">
    <property type="term" value="F:hydrolase activity"/>
    <property type="evidence" value="ECO:0007669"/>
    <property type="project" value="UniProtKB-KW"/>
</dbReference>
<evidence type="ECO:0000256" key="1">
    <source>
        <dbReference type="ARBA" id="ARBA00022481"/>
    </source>
</evidence>
<sequence>MGHTPSACGNLRARGFTLIELLVVISIISLLAVILTASLMTARQKARDTRRLTDIKTIANALEFYNMDEGHYPIATEWATGCGHAGSSWIPDGDNYDWSTEYLPDMPRDPSENCSALNQHTYAYWSDGSNYQITTQLESSVPPDTGGNNYSFDGTSFQPFIDTAPFTAAFSSLAPDPTNQSPIPIVVSFARSVVDFTQSSVSVVRGFVSGFSPVLATLYNIFVTPTDNDPIIVSLSGGAVHDESGVGNAPAQFTITFNSLLPHPALSPDPFPMTVSAPFSVDVNFTLPVVDFSAGDINVQNGTVDNFYETAPMDGTNYTLTITPTSAGEVAVYIPSDVAHSAAGNGNVASNTISTDFNP</sequence>
<dbReference type="InterPro" id="IPR000983">
    <property type="entry name" value="Bac_GSPG_pilin"/>
</dbReference>
<dbReference type="InterPro" id="IPR044048">
    <property type="entry name" value="Big_12"/>
</dbReference>
<dbReference type="EMBL" id="LCRO01000006">
    <property type="protein sequence ID" value="KKW35543.1"/>
    <property type="molecule type" value="Genomic_DNA"/>
</dbReference>
<dbReference type="NCBIfam" id="TIGR02532">
    <property type="entry name" value="IV_pilin_GFxxxE"/>
    <property type="match status" value="1"/>
</dbReference>
<keyword evidence="2" id="KW-1133">Transmembrane helix</keyword>
<dbReference type="InterPro" id="IPR045584">
    <property type="entry name" value="Pilin-like"/>
</dbReference>
<keyword evidence="2" id="KW-0472">Membrane</keyword>